<feature type="region of interest" description="Disordered" evidence="1">
    <location>
        <begin position="433"/>
        <end position="479"/>
    </location>
</feature>
<feature type="compositionally biased region" description="Basic and acidic residues" evidence="1">
    <location>
        <begin position="433"/>
        <end position="445"/>
    </location>
</feature>
<dbReference type="AlphaFoldDB" id="A0A8S9L4Y5"/>
<comment type="caution">
    <text evidence="2">The sequence shown here is derived from an EMBL/GenBank/DDBJ whole genome shotgun (WGS) entry which is preliminary data.</text>
</comment>
<organism evidence="2">
    <name type="scientific">Brassica cretica</name>
    <name type="common">Mustard</name>
    <dbReference type="NCBI Taxonomy" id="69181"/>
    <lineage>
        <taxon>Eukaryota</taxon>
        <taxon>Viridiplantae</taxon>
        <taxon>Streptophyta</taxon>
        <taxon>Embryophyta</taxon>
        <taxon>Tracheophyta</taxon>
        <taxon>Spermatophyta</taxon>
        <taxon>Magnoliopsida</taxon>
        <taxon>eudicotyledons</taxon>
        <taxon>Gunneridae</taxon>
        <taxon>Pentapetalae</taxon>
        <taxon>rosids</taxon>
        <taxon>malvids</taxon>
        <taxon>Brassicales</taxon>
        <taxon>Brassicaceae</taxon>
        <taxon>Brassiceae</taxon>
        <taxon>Brassica</taxon>
    </lineage>
</organism>
<proteinExistence type="predicted"/>
<feature type="compositionally biased region" description="Basic and acidic residues" evidence="1">
    <location>
        <begin position="518"/>
        <end position="527"/>
    </location>
</feature>
<feature type="compositionally biased region" description="Basic and acidic residues" evidence="1">
    <location>
        <begin position="905"/>
        <end position="961"/>
    </location>
</feature>
<gene>
    <name evidence="2" type="ORF">F2Q70_00024906</name>
</gene>
<reference evidence="2" key="1">
    <citation type="submission" date="2019-12" db="EMBL/GenBank/DDBJ databases">
        <title>Genome sequencing and annotation of Brassica cretica.</title>
        <authorList>
            <person name="Studholme D.J."/>
            <person name="Sarris P.F."/>
        </authorList>
    </citation>
    <scope>NUCLEOTIDE SEQUENCE</scope>
    <source>
        <strain evidence="2">PFS-102/07</strain>
        <tissue evidence="2">Leaf</tissue>
    </source>
</reference>
<feature type="compositionally biased region" description="Basic and acidic residues" evidence="1">
    <location>
        <begin position="453"/>
        <end position="479"/>
    </location>
</feature>
<dbReference type="EMBL" id="QGKY02000094">
    <property type="protein sequence ID" value="KAF2602354.1"/>
    <property type="molecule type" value="Genomic_DNA"/>
</dbReference>
<name>A0A8S9L4Y5_BRACR</name>
<accession>A0A8S9L4Y5</accession>
<feature type="region of interest" description="Disordered" evidence="1">
    <location>
        <begin position="825"/>
        <end position="972"/>
    </location>
</feature>
<evidence type="ECO:0000256" key="1">
    <source>
        <dbReference type="SAM" id="MobiDB-lite"/>
    </source>
</evidence>
<feature type="compositionally biased region" description="Basic and acidic residues" evidence="1">
    <location>
        <begin position="718"/>
        <end position="737"/>
    </location>
</feature>
<protein>
    <submittedName>
        <fullName evidence="2">Uncharacterized protein</fullName>
    </submittedName>
</protein>
<feature type="compositionally biased region" description="Basic and acidic residues" evidence="1">
    <location>
        <begin position="97"/>
        <end position="173"/>
    </location>
</feature>
<feature type="region of interest" description="Disordered" evidence="1">
    <location>
        <begin position="320"/>
        <end position="341"/>
    </location>
</feature>
<evidence type="ECO:0000313" key="2">
    <source>
        <dbReference type="EMBL" id="KAF2602354.1"/>
    </source>
</evidence>
<feature type="region of interest" description="Disordered" evidence="1">
    <location>
        <begin position="498"/>
        <end position="547"/>
    </location>
</feature>
<feature type="region of interest" description="Disordered" evidence="1">
    <location>
        <begin position="97"/>
        <end position="195"/>
    </location>
</feature>
<feature type="compositionally biased region" description="Basic and acidic residues" evidence="1">
    <location>
        <begin position="849"/>
        <end position="896"/>
    </location>
</feature>
<sequence length="1016" mass="111879">MLPHLAGFIGRPIETKPSYCSLTKPSGDQLSLVEELDKESGVKSTLAEEFGSVAKATDLDSQHVDFVLVSPSKATKDDKDAEVPAYGRGCRGKRIVKGEEADEKEKAAQADAAFKRKEKAEAKKKVAEAKKKDCEANKKEAEAKEKEAEGKKKQKAEGKKKEAEVKTKIEAELKKRKHAESKNKEVTPSGEDSVFADVTDEVVGGENEFAPESDVEGSELQINQQSSPLIMRVISTAYSSMKDRGRKEGSKDLELENKATLRTIVSTLDNISRKFEQFDSRLEAYELDRNRPLMDQKTIDDSVKALLEERLKVLGVGKILENNDNPSPPSADKSLTLASPRVQTQQNSFNSPALAATPGKIFGPKKNLAKELDKESGVKRTLAEEFGSVAKATDLDSQHVDFVLVSPSKDTKDDKDAKVPAYGRGFRGKRIVKGEKADEKKKAAHADAASDAAFKRKEKAEAKKKAAEAKKKEAEAKKKEAEEDIVFAYVTDEVVGGENEFAPESDVEGSELGNAHGKGNEKKKKMEGGVSSEAEPPTKKQRKKFEQFDSRLEAYELDQNIPLMDQKTIDDSVKSLLEERLKVLGVGKIPENNVNPFPLSADKSLTLASPQVQTQQNFVNSPELVATPGKVFGPKKNLAKELDKESGVKRTLAEEFGSVAKATDLDSQHVDFVLVSRSKATKDDKDAKVPAYGRGCRGKRIVQEKKRLRVRKKKAELKKKQGAEVKKQKQAESKNKEVTPSGEDSVFADVTDEVVGEENEFAPESDVENQEVIKFAVVFGPKKNLAKELDKESGVKKTLAEEFGSVAKATDLDSQHVDFVLVSPSKATKDDKDATVPAYGRGCRGKRIVKGEETDEKNEAEPADAVFKRKEKAEAKKKTAEAKKKDAEAKKKEAEGKKKKKAEGKKKQEAEGKKKEAEAKKKEAEGKKKQEAEGKKKEAELKKKQEAELKKRKQTESKNKEVTPSGEDSVFADVTDEVVGGENEFTLESDVEGSELQINQHSSPLIMRVFLQHTHP</sequence>
<feature type="region of interest" description="Disordered" evidence="1">
    <location>
        <begin position="712"/>
        <end position="747"/>
    </location>
</feature>